<dbReference type="Pfam" id="PF12937">
    <property type="entry name" value="F-box-like"/>
    <property type="match status" value="1"/>
</dbReference>
<dbReference type="AlphaFoldDB" id="R7W0U5"/>
<dbReference type="EnsemblPlants" id="EMT02535">
    <property type="protein sequence ID" value="EMT02535"/>
    <property type="gene ID" value="F775_23554"/>
</dbReference>
<dbReference type="OMA" id="YTFHRYL"/>
<reference evidence="3" key="1">
    <citation type="submission" date="2015-06" db="UniProtKB">
        <authorList>
            <consortium name="EnsemblPlants"/>
        </authorList>
    </citation>
    <scope>IDENTIFICATION</scope>
</reference>
<dbReference type="SUPFAM" id="SSF81383">
    <property type="entry name" value="F-box domain"/>
    <property type="match status" value="1"/>
</dbReference>
<dbReference type="PANTHER" id="PTHR33110">
    <property type="entry name" value="F-BOX/KELCH-REPEAT PROTEIN-RELATED"/>
    <property type="match status" value="1"/>
</dbReference>
<feature type="domain" description="KIB1-4 beta-propeller" evidence="1">
    <location>
        <begin position="68"/>
        <end position="359"/>
    </location>
</feature>
<organism evidence="3">
    <name type="scientific">Aegilops tauschii</name>
    <name type="common">Tausch's goatgrass</name>
    <name type="synonym">Aegilops squarrosa</name>
    <dbReference type="NCBI Taxonomy" id="37682"/>
    <lineage>
        <taxon>Eukaryota</taxon>
        <taxon>Viridiplantae</taxon>
        <taxon>Streptophyta</taxon>
        <taxon>Embryophyta</taxon>
        <taxon>Tracheophyta</taxon>
        <taxon>Spermatophyta</taxon>
        <taxon>Magnoliopsida</taxon>
        <taxon>Liliopsida</taxon>
        <taxon>Poales</taxon>
        <taxon>Poaceae</taxon>
        <taxon>BOP clade</taxon>
        <taxon>Pooideae</taxon>
        <taxon>Triticodae</taxon>
        <taxon>Triticeae</taxon>
        <taxon>Triticinae</taxon>
        <taxon>Aegilops</taxon>
    </lineage>
</organism>
<dbReference type="PANTHER" id="PTHR33110:SF78">
    <property type="entry name" value="OS06G0148900 PROTEIN"/>
    <property type="match status" value="1"/>
</dbReference>
<sequence length="394" mass="44075">MAASGSSRRRSPWPDLPAELLGLVLLRLPSHADRVRLPAVCRAWRSGARLQHPLPPLLPWLALPDGTFLSLPDGAVHRLPIPDDVYYGVSTGGALFLMHDDGRFSLTSPSSAATVTLPDPPFWFRTDNKIRKVVVSDHLVAVLDELKVAVYTRGGGGGELAAWASTACMEWARPLHNSIADIALFEGKLYVLTREEELHVLDANDQHITNVCCIRKIPSHDYYVHDHIWNFVDYISRDYLVVSGDQLLRVKRMIRMPSIYNPWTDDTGIDLQRTYQFDVFEASDLSCGRGRWRDVNTLMGRALFVSEGCSQSVPAATGTGIRQDCIYFVTKGDIITICNQDWLVKWARENPFLDSGVYNMRDQTVAPLPLETSAASTLGTRDGMWPPAWLFPKT</sequence>
<proteinExistence type="predicted"/>
<protein>
    <submittedName>
        <fullName evidence="3">Uncharacterized protein</fullName>
    </submittedName>
</protein>
<dbReference type="InterPro" id="IPR036047">
    <property type="entry name" value="F-box-like_dom_sf"/>
</dbReference>
<accession>R7W0U5</accession>
<evidence type="ECO:0000313" key="3">
    <source>
        <dbReference type="EnsemblPlants" id="EMT02535"/>
    </source>
</evidence>
<dbReference type="InterPro" id="IPR001810">
    <property type="entry name" value="F-box_dom"/>
</dbReference>
<name>R7W0U5_AEGTA</name>
<feature type="domain" description="F-box" evidence="2">
    <location>
        <begin position="13"/>
        <end position="46"/>
    </location>
</feature>
<dbReference type="InterPro" id="IPR005174">
    <property type="entry name" value="KIB1-4_b-propeller"/>
</dbReference>
<dbReference type="Gene3D" id="1.20.1280.50">
    <property type="match status" value="1"/>
</dbReference>
<evidence type="ECO:0000259" key="2">
    <source>
        <dbReference type="Pfam" id="PF12937"/>
    </source>
</evidence>
<dbReference type="Pfam" id="PF03478">
    <property type="entry name" value="Beta-prop_KIB1-4"/>
    <property type="match status" value="1"/>
</dbReference>
<evidence type="ECO:0000259" key="1">
    <source>
        <dbReference type="Pfam" id="PF03478"/>
    </source>
</evidence>